<keyword evidence="3" id="KW-1185">Reference proteome</keyword>
<dbReference type="EMBL" id="JADQDM010000002">
    <property type="protein sequence ID" value="MBF9220850.1"/>
    <property type="molecule type" value="Genomic_DNA"/>
</dbReference>
<comment type="caution">
    <text evidence="2">The sequence shown here is derived from an EMBL/GenBank/DDBJ whole genome shotgun (WGS) entry which is preliminary data.</text>
</comment>
<feature type="transmembrane region" description="Helical" evidence="1">
    <location>
        <begin position="64"/>
        <end position="85"/>
    </location>
</feature>
<evidence type="ECO:0000313" key="3">
    <source>
        <dbReference type="Proteomes" id="UP000618931"/>
    </source>
</evidence>
<keyword evidence="1" id="KW-0812">Transmembrane</keyword>
<protein>
    <submittedName>
        <fullName evidence="2">Uncharacterized protein</fullName>
    </submittedName>
</protein>
<dbReference type="Proteomes" id="UP000618931">
    <property type="component" value="Unassembled WGS sequence"/>
</dbReference>
<accession>A0ABS0I1P9</accession>
<sequence>MSLPDFQFASGLALAYPVIKFGLLVLMAFSSELWRKSGWLLVALLVGGAGLTAIGTLFKIEHWAFGSELLLAGAALMASAYAWWYRAKRPRRLLDHLKLAWVLAACASVVAMATSHALVRPVAGIAEALFWGMALLYGYQRWIRRPEPASPQA</sequence>
<keyword evidence="1" id="KW-0472">Membrane</keyword>
<feature type="transmembrane region" description="Helical" evidence="1">
    <location>
        <begin position="6"/>
        <end position="26"/>
    </location>
</feature>
<feature type="transmembrane region" description="Helical" evidence="1">
    <location>
        <begin position="121"/>
        <end position="139"/>
    </location>
</feature>
<dbReference type="RefSeq" id="WP_196292278.1">
    <property type="nucleotide sequence ID" value="NZ_JADQDM010000002.1"/>
</dbReference>
<proteinExistence type="predicted"/>
<reference evidence="2 3" key="1">
    <citation type="submission" date="2020-11" db="EMBL/GenBank/DDBJ databases">
        <authorList>
            <person name="Kim M.K."/>
        </authorList>
    </citation>
    <scope>NUCLEOTIDE SEQUENCE [LARGE SCALE GENOMIC DNA]</scope>
    <source>
        <strain evidence="2 3">BT662</strain>
    </source>
</reference>
<feature type="transmembrane region" description="Helical" evidence="1">
    <location>
        <begin position="38"/>
        <end position="58"/>
    </location>
</feature>
<name>A0ABS0I1P9_9BACT</name>
<evidence type="ECO:0000313" key="2">
    <source>
        <dbReference type="EMBL" id="MBF9220850.1"/>
    </source>
</evidence>
<gene>
    <name evidence="2" type="ORF">I2H31_07025</name>
</gene>
<evidence type="ECO:0000256" key="1">
    <source>
        <dbReference type="SAM" id="Phobius"/>
    </source>
</evidence>
<keyword evidence="1" id="KW-1133">Transmembrane helix</keyword>
<feature type="transmembrane region" description="Helical" evidence="1">
    <location>
        <begin position="97"/>
        <end position="115"/>
    </location>
</feature>
<organism evidence="2 3">
    <name type="scientific">Hymenobacter ruricola</name>
    <dbReference type="NCBI Taxonomy" id="2791023"/>
    <lineage>
        <taxon>Bacteria</taxon>
        <taxon>Pseudomonadati</taxon>
        <taxon>Bacteroidota</taxon>
        <taxon>Cytophagia</taxon>
        <taxon>Cytophagales</taxon>
        <taxon>Hymenobacteraceae</taxon>
        <taxon>Hymenobacter</taxon>
    </lineage>
</organism>